<dbReference type="InterPro" id="IPR037525">
    <property type="entry name" value="Velvet_dom"/>
</dbReference>
<reference evidence="8" key="1">
    <citation type="submission" date="2022-07" db="EMBL/GenBank/DDBJ databases">
        <title>Phylogenomic reconstructions and comparative analyses of Kickxellomycotina fungi.</title>
        <authorList>
            <person name="Reynolds N.K."/>
            <person name="Stajich J.E."/>
            <person name="Barry K."/>
            <person name="Grigoriev I.V."/>
            <person name="Crous P."/>
            <person name="Smith M.E."/>
        </authorList>
    </citation>
    <scope>NUCLEOTIDE SEQUENCE</scope>
    <source>
        <strain evidence="8">RSA 861</strain>
    </source>
</reference>
<dbReference type="SMART" id="SM01011">
    <property type="entry name" value="AMP_N"/>
    <property type="match status" value="1"/>
</dbReference>
<dbReference type="InterPro" id="IPR029149">
    <property type="entry name" value="Creatin/AminoP/Spt16_N"/>
</dbReference>
<dbReference type="Gene3D" id="3.40.350.10">
    <property type="entry name" value="Creatinase/prolidase N-terminal domain"/>
    <property type="match status" value="1"/>
</dbReference>
<dbReference type="GO" id="GO:0070006">
    <property type="term" value="F:metalloaminopeptidase activity"/>
    <property type="evidence" value="ECO:0007669"/>
    <property type="project" value="InterPro"/>
</dbReference>
<comment type="similarity">
    <text evidence="2 6">Belongs to the peptidase M24B family.</text>
</comment>
<dbReference type="Pfam" id="PF11754">
    <property type="entry name" value="Velvet"/>
    <property type="match status" value="1"/>
</dbReference>
<dbReference type="Proteomes" id="UP001150569">
    <property type="component" value="Unassembled WGS sequence"/>
</dbReference>
<dbReference type="GO" id="GO:0006508">
    <property type="term" value="P:proteolysis"/>
    <property type="evidence" value="ECO:0007669"/>
    <property type="project" value="TreeGrafter"/>
</dbReference>
<dbReference type="InterPro" id="IPR001131">
    <property type="entry name" value="Peptidase_M24B_aminopep-P_CS"/>
</dbReference>
<organism evidence="8 9">
    <name type="scientific">Tieghemiomyces parasiticus</name>
    <dbReference type="NCBI Taxonomy" id="78921"/>
    <lineage>
        <taxon>Eukaryota</taxon>
        <taxon>Fungi</taxon>
        <taxon>Fungi incertae sedis</taxon>
        <taxon>Zoopagomycota</taxon>
        <taxon>Kickxellomycotina</taxon>
        <taxon>Dimargaritomycetes</taxon>
        <taxon>Dimargaritales</taxon>
        <taxon>Dimargaritaceae</taxon>
        <taxon>Tieghemiomyces</taxon>
    </lineage>
</organism>
<dbReference type="InterPro" id="IPR000994">
    <property type="entry name" value="Pept_M24"/>
</dbReference>
<dbReference type="PANTHER" id="PTHR43226">
    <property type="entry name" value="XAA-PRO AMINOPEPTIDASE 3"/>
    <property type="match status" value="1"/>
</dbReference>
<evidence type="ECO:0000313" key="8">
    <source>
        <dbReference type="EMBL" id="KAJ1927507.1"/>
    </source>
</evidence>
<evidence type="ECO:0000256" key="4">
    <source>
        <dbReference type="ARBA" id="ARBA00022801"/>
    </source>
</evidence>
<dbReference type="Gene3D" id="3.90.230.10">
    <property type="entry name" value="Creatinase/methionine aminopeptidase superfamily"/>
    <property type="match status" value="1"/>
</dbReference>
<dbReference type="PROSITE" id="PS00491">
    <property type="entry name" value="PROLINE_PEPTIDASE"/>
    <property type="match status" value="1"/>
</dbReference>
<name>A0A9W8AEC0_9FUNG</name>
<comment type="cofactor">
    <cofactor evidence="1">
        <name>Mn(2+)</name>
        <dbReference type="ChEBI" id="CHEBI:29035"/>
    </cofactor>
</comment>
<evidence type="ECO:0000256" key="3">
    <source>
        <dbReference type="ARBA" id="ARBA00022723"/>
    </source>
</evidence>
<feature type="domain" description="Velvet" evidence="7">
    <location>
        <begin position="1"/>
        <end position="117"/>
    </location>
</feature>
<evidence type="ECO:0000256" key="5">
    <source>
        <dbReference type="ARBA" id="ARBA00023211"/>
    </source>
</evidence>
<evidence type="ECO:0000256" key="1">
    <source>
        <dbReference type="ARBA" id="ARBA00001936"/>
    </source>
</evidence>
<dbReference type="Gene3D" id="2.60.40.3960">
    <property type="entry name" value="Velvet domain"/>
    <property type="match status" value="1"/>
</dbReference>
<dbReference type="Pfam" id="PF00557">
    <property type="entry name" value="Peptidase_M24"/>
    <property type="match status" value="1"/>
</dbReference>
<dbReference type="CDD" id="cd01087">
    <property type="entry name" value="Prolidase"/>
    <property type="match status" value="1"/>
</dbReference>
<dbReference type="PANTHER" id="PTHR43226:SF1">
    <property type="entry name" value="XAA-PRO DIPEPTIDASE"/>
    <property type="match status" value="1"/>
</dbReference>
<keyword evidence="9" id="KW-1185">Reference proteome</keyword>
<dbReference type="InterPro" id="IPR052433">
    <property type="entry name" value="X-Pro_dipept-like"/>
</dbReference>
<protein>
    <recommendedName>
        <fullName evidence="7">Velvet domain-containing protein</fullName>
    </recommendedName>
</protein>
<evidence type="ECO:0000256" key="6">
    <source>
        <dbReference type="RuleBase" id="RU000590"/>
    </source>
</evidence>
<dbReference type="GO" id="GO:0030145">
    <property type="term" value="F:manganese ion binding"/>
    <property type="evidence" value="ECO:0007669"/>
    <property type="project" value="InterPro"/>
</dbReference>
<dbReference type="SUPFAM" id="SSF55920">
    <property type="entry name" value="Creatinase/aminopeptidase"/>
    <property type="match status" value="1"/>
</dbReference>
<dbReference type="AlphaFoldDB" id="A0A9W8AEC0"/>
<dbReference type="EMBL" id="JANBPT010000114">
    <property type="protein sequence ID" value="KAJ1927507.1"/>
    <property type="molecule type" value="Genomic_DNA"/>
</dbReference>
<dbReference type="InterPro" id="IPR007865">
    <property type="entry name" value="Aminopep_P_N"/>
</dbReference>
<dbReference type="InterPro" id="IPR038491">
    <property type="entry name" value="Velvet_dom_sf"/>
</dbReference>
<dbReference type="Pfam" id="PF05195">
    <property type="entry name" value="AMP_N"/>
    <property type="match status" value="1"/>
</dbReference>
<evidence type="ECO:0000259" key="7">
    <source>
        <dbReference type="PROSITE" id="PS51821"/>
    </source>
</evidence>
<keyword evidence="3 6" id="KW-0479">Metal-binding</keyword>
<dbReference type="OrthoDB" id="10261878at2759"/>
<dbReference type="FunFam" id="3.90.230.10:FF:000002">
    <property type="entry name" value="Xaa-Pro aminopeptidase 3"/>
    <property type="match status" value="1"/>
</dbReference>
<proteinExistence type="inferred from homology"/>
<sequence>MEAERSLINNEPKVTRVLMGTVVSSPSMLLNTESVRGCYFCFPDLSIRTEGRYRLRFSLFRLDGDGDPSDSSPRVVTHTFSDPFTVYSAKKFPGMTAEPVTMTDYPAKSHCHKVVKNLGVSEGLIYLRGFDIQLKGRADTELPFFQDTNFYYLTGADEPGLEYIYNIAQDHGVLYVPKMPEDEVIWVGEQESLSELKAKYPVDEVQYTHAISNQLTQSAAVTIYTLNNVDLKSLGDHRARVNEAKLLPAIEEARMFKTPEEVEVMRRANQISSRAHAELMKYVRLGINERELYAKFAFECATQGGLHQAYGGIVGRGTNASILHYTKNSADCDRKSDVVLVDAGCEYQGYASDITRVFPVGKQFTPEARDIYSIVLDMQKTVLKNIAPGVEWEDMHRLATKVCAEGLLRLGVLHGKIDDILKHHVAAVFFPHGLGHSIGLDVHDVAGYPKGVQRIDEPGIRNLRMRRTLQPGMVVTVEPGCYFVKPLLELAFADPQQAQYIDRAVVDKYMNVGGVRIEDSVLVTETGHDNLTTVPKEIEEVEALRQ</sequence>
<dbReference type="SUPFAM" id="SSF53092">
    <property type="entry name" value="Creatinase/prolidase N-terminal domain"/>
    <property type="match status" value="1"/>
</dbReference>
<evidence type="ECO:0000256" key="2">
    <source>
        <dbReference type="ARBA" id="ARBA00008766"/>
    </source>
</evidence>
<gene>
    <name evidence="8" type="ORF">IWQ60_002854</name>
</gene>
<dbReference type="InterPro" id="IPR036005">
    <property type="entry name" value="Creatinase/aminopeptidase-like"/>
</dbReference>
<keyword evidence="5" id="KW-0464">Manganese</keyword>
<keyword evidence="4" id="KW-0378">Hydrolase</keyword>
<accession>A0A9W8AEC0</accession>
<comment type="caution">
    <text evidence="8">The sequence shown here is derived from an EMBL/GenBank/DDBJ whole genome shotgun (WGS) entry which is preliminary data.</text>
</comment>
<evidence type="ECO:0000313" key="9">
    <source>
        <dbReference type="Proteomes" id="UP001150569"/>
    </source>
</evidence>
<dbReference type="PROSITE" id="PS51821">
    <property type="entry name" value="VELVET"/>
    <property type="match status" value="1"/>
</dbReference>